<feature type="transmembrane region" description="Helical" evidence="4">
    <location>
        <begin position="262"/>
        <end position="286"/>
    </location>
</feature>
<gene>
    <name evidence="6" type="ORF">CF651_07670</name>
</gene>
<sequence length="742" mass="85392">MRMSWYYRMMLSYTPIFFVVISSVIFVFFTTLNHASENRYIETNKAIVEQMMQNTEANLKLIERNAVSALITDRVIMDFFSEKNMAIYDYFVIQQRLIELKSSFPYTSTVYLYDEANKRILTDSSVYEVDDFADLTFLMDPHHGTAPSGWTKPRDYMLSTIDRNKQKVVSIAKNYSYSSHQQGTIVINIYVSSLMEFINKYNQENRGTVHILDNDGQQFQTPASDRSALSRLRAVSEYTGWTYYADSVNAAGYSALSLLSNVWIIAVLVIIVLALIWFTFITHIHYKPIQNLVEKINTVTVRKSGSWSSRTQLNEFKIVESAIDDLLKKAVDYNTLQEAEALHRKRILLQEVLVGHRLMGNAEWREQALKLGLPADYERLCVITVELDQYNTFTHAYKPSDQHLLKYILESAFRELANERGIPQCSVWTELQQVTFVLFLMESHHPYSETLFRMCDEYRGWIHANTQLTVSIGIGSVSGGMETIAQSYRLAGTNVSYKAVFGTNSVIDNRVAESKPDNDSYVLFGTMPEMVYLFRKGDRQWRNKLSQIIGELKNRRLGRAEVASFATSLAQHIEKEMTSMSSELAKTWQEHYRDRFDVIAQTTETLGDLHRELEAVMSDLAMDVEKEREMTSSNSIAMRMKAYIDKNYADPGMSLVGVSEAFDMPSSNASTLFKKETGEKFIDYVLKVRLEHARDMLVETDDPIQSIAEKVGYTHVLSFHRAFKKAFGFPPGEYRAIYRVQR</sequence>
<dbReference type="InterPro" id="IPR018062">
    <property type="entry name" value="HTH_AraC-typ_CS"/>
</dbReference>
<keyword evidence="4" id="KW-0812">Transmembrane</keyword>
<evidence type="ECO:0000256" key="4">
    <source>
        <dbReference type="SAM" id="Phobius"/>
    </source>
</evidence>
<keyword evidence="4" id="KW-0472">Membrane</keyword>
<proteinExistence type="predicted"/>
<dbReference type="InterPro" id="IPR041522">
    <property type="entry name" value="CdaR_GGDEF"/>
</dbReference>
<organism evidence="6 7">
    <name type="scientific">Paenibacillus rigui</name>
    <dbReference type="NCBI Taxonomy" id="554312"/>
    <lineage>
        <taxon>Bacteria</taxon>
        <taxon>Bacillati</taxon>
        <taxon>Bacillota</taxon>
        <taxon>Bacilli</taxon>
        <taxon>Bacillales</taxon>
        <taxon>Paenibacillaceae</taxon>
        <taxon>Paenibacillus</taxon>
    </lineage>
</organism>
<evidence type="ECO:0000259" key="5">
    <source>
        <dbReference type="PROSITE" id="PS01124"/>
    </source>
</evidence>
<dbReference type="GO" id="GO:0043565">
    <property type="term" value="F:sequence-specific DNA binding"/>
    <property type="evidence" value="ECO:0007669"/>
    <property type="project" value="InterPro"/>
</dbReference>
<dbReference type="OrthoDB" id="1877256at2"/>
<dbReference type="PROSITE" id="PS01124">
    <property type="entry name" value="HTH_ARAC_FAMILY_2"/>
    <property type="match status" value="1"/>
</dbReference>
<evidence type="ECO:0000313" key="7">
    <source>
        <dbReference type="Proteomes" id="UP000215509"/>
    </source>
</evidence>
<dbReference type="PANTHER" id="PTHR43280">
    <property type="entry name" value="ARAC-FAMILY TRANSCRIPTIONAL REGULATOR"/>
    <property type="match status" value="1"/>
</dbReference>
<evidence type="ECO:0000256" key="2">
    <source>
        <dbReference type="ARBA" id="ARBA00023125"/>
    </source>
</evidence>
<keyword evidence="1" id="KW-0805">Transcription regulation</keyword>
<dbReference type="AlphaFoldDB" id="A0A229UTR6"/>
<dbReference type="InterPro" id="IPR018060">
    <property type="entry name" value="HTH_AraC"/>
</dbReference>
<feature type="transmembrane region" description="Helical" evidence="4">
    <location>
        <begin position="12"/>
        <end position="32"/>
    </location>
</feature>
<evidence type="ECO:0000256" key="3">
    <source>
        <dbReference type="ARBA" id="ARBA00023163"/>
    </source>
</evidence>
<keyword evidence="2" id="KW-0238">DNA-binding</keyword>
<dbReference type="EMBL" id="NMQW01000012">
    <property type="protein sequence ID" value="OXM86723.1"/>
    <property type="molecule type" value="Genomic_DNA"/>
</dbReference>
<feature type="domain" description="HTH araC/xylS-type" evidence="5">
    <location>
        <begin position="638"/>
        <end position="737"/>
    </location>
</feature>
<dbReference type="RefSeq" id="WP_094014272.1">
    <property type="nucleotide sequence ID" value="NZ_NMQW01000012.1"/>
</dbReference>
<dbReference type="Proteomes" id="UP000215509">
    <property type="component" value="Unassembled WGS sequence"/>
</dbReference>
<accession>A0A229UTR6</accession>
<dbReference type="InterPro" id="IPR020449">
    <property type="entry name" value="Tscrpt_reg_AraC-type_HTH"/>
</dbReference>
<dbReference type="InterPro" id="IPR009057">
    <property type="entry name" value="Homeodomain-like_sf"/>
</dbReference>
<protein>
    <recommendedName>
        <fullName evidence="5">HTH araC/xylS-type domain-containing protein</fullName>
    </recommendedName>
</protein>
<comment type="caution">
    <text evidence="6">The sequence shown here is derived from an EMBL/GenBank/DDBJ whole genome shotgun (WGS) entry which is preliminary data.</text>
</comment>
<keyword evidence="7" id="KW-1185">Reference proteome</keyword>
<dbReference type="Pfam" id="PF12833">
    <property type="entry name" value="HTH_18"/>
    <property type="match status" value="1"/>
</dbReference>
<dbReference type="SUPFAM" id="SSF46689">
    <property type="entry name" value="Homeodomain-like"/>
    <property type="match status" value="1"/>
</dbReference>
<dbReference type="PANTHER" id="PTHR43280:SF28">
    <property type="entry name" value="HTH-TYPE TRANSCRIPTIONAL ACTIVATOR RHAS"/>
    <property type="match status" value="1"/>
</dbReference>
<keyword evidence="4" id="KW-1133">Transmembrane helix</keyword>
<reference evidence="6 7" key="1">
    <citation type="submission" date="2017-07" db="EMBL/GenBank/DDBJ databases">
        <title>Genome sequencing and assembly of Paenibacillus rigui.</title>
        <authorList>
            <person name="Mayilraj S."/>
        </authorList>
    </citation>
    <scope>NUCLEOTIDE SEQUENCE [LARGE SCALE GENOMIC DNA]</scope>
    <source>
        <strain evidence="6 7">JCM 16352</strain>
    </source>
</reference>
<evidence type="ECO:0000313" key="6">
    <source>
        <dbReference type="EMBL" id="OXM86723.1"/>
    </source>
</evidence>
<keyword evidence="3" id="KW-0804">Transcription</keyword>
<dbReference type="PROSITE" id="PS00041">
    <property type="entry name" value="HTH_ARAC_FAMILY_1"/>
    <property type="match status" value="1"/>
</dbReference>
<dbReference type="SMART" id="SM00342">
    <property type="entry name" value="HTH_ARAC"/>
    <property type="match status" value="1"/>
</dbReference>
<name>A0A229UTR6_9BACL</name>
<evidence type="ECO:0000256" key="1">
    <source>
        <dbReference type="ARBA" id="ARBA00023015"/>
    </source>
</evidence>
<dbReference type="PRINTS" id="PR00032">
    <property type="entry name" value="HTHARAC"/>
</dbReference>
<dbReference type="GO" id="GO:0003700">
    <property type="term" value="F:DNA-binding transcription factor activity"/>
    <property type="evidence" value="ECO:0007669"/>
    <property type="project" value="InterPro"/>
</dbReference>
<dbReference type="Pfam" id="PF17853">
    <property type="entry name" value="GGDEF_2"/>
    <property type="match status" value="1"/>
</dbReference>
<dbReference type="Gene3D" id="1.10.10.60">
    <property type="entry name" value="Homeodomain-like"/>
    <property type="match status" value="2"/>
</dbReference>